<reference evidence="2 3" key="1">
    <citation type="submission" date="2019-10" db="EMBL/GenBank/DDBJ databases">
        <title>Rubrobacter sp nov SCSIO 52915 isolated from a deep-sea sediment in the South China Sea.</title>
        <authorList>
            <person name="Chen R.W."/>
        </authorList>
    </citation>
    <scope>NUCLEOTIDE SEQUENCE [LARGE SCALE GENOMIC DNA]</scope>
    <source>
        <strain evidence="2 3">SCSIO 52915</strain>
    </source>
</reference>
<dbReference type="EMBL" id="CP045121">
    <property type="protein sequence ID" value="QIN80931.1"/>
    <property type="molecule type" value="Genomic_DNA"/>
</dbReference>
<protein>
    <submittedName>
        <fullName evidence="2">LPXTG cell wall anchor domain-containing protein</fullName>
    </submittedName>
</protein>
<keyword evidence="1" id="KW-0472">Membrane</keyword>
<dbReference type="KEGG" id="rmar:GBA65_20535"/>
<keyword evidence="1" id="KW-0812">Transmembrane</keyword>
<evidence type="ECO:0000256" key="1">
    <source>
        <dbReference type="SAM" id="Phobius"/>
    </source>
</evidence>
<dbReference type="Proteomes" id="UP000502706">
    <property type="component" value="Chromosome"/>
</dbReference>
<evidence type="ECO:0000313" key="2">
    <source>
        <dbReference type="EMBL" id="QIN80931.1"/>
    </source>
</evidence>
<feature type="transmembrane region" description="Helical" evidence="1">
    <location>
        <begin position="110"/>
        <end position="129"/>
    </location>
</feature>
<organism evidence="2 3">
    <name type="scientific">Rubrobacter marinus</name>
    <dbReference type="NCBI Taxonomy" id="2653852"/>
    <lineage>
        <taxon>Bacteria</taxon>
        <taxon>Bacillati</taxon>
        <taxon>Actinomycetota</taxon>
        <taxon>Rubrobacteria</taxon>
        <taxon>Rubrobacterales</taxon>
        <taxon>Rubrobacteraceae</taxon>
        <taxon>Rubrobacter</taxon>
    </lineage>
</organism>
<dbReference type="NCBIfam" id="TIGR01167">
    <property type="entry name" value="LPXTG_anchor"/>
    <property type="match status" value="1"/>
</dbReference>
<proteinExistence type="predicted"/>
<keyword evidence="3" id="KW-1185">Reference proteome</keyword>
<gene>
    <name evidence="2" type="ORF">GBA65_20535</name>
</gene>
<accession>A0A6G8Q372</accession>
<keyword evidence="1" id="KW-1133">Transmembrane helix</keyword>
<sequence length="134" mass="13314">MAVECEPPAETGFSASVGEAPSAVGALLDGDGDGVFTTSLPVERGTVQGARIDRLDPISDEPQAPLVATTIEDFGPVLFDEDKTFEASISFCDGDGGSGGGPGTLPATGGVSPIAVLAGALLLAGGLLARRISR</sequence>
<name>A0A6G8Q372_9ACTN</name>
<evidence type="ECO:0000313" key="3">
    <source>
        <dbReference type="Proteomes" id="UP000502706"/>
    </source>
</evidence>
<dbReference type="AlphaFoldDB" id="A0A6G8Q372"/>